<keyword evidence="3" id="KW-1185">Reference proteome</keyword>
<accession>A0A103YLM8</accession>
<proteinExistence type="predicted"/>
<feature type="compositionally biased region" description="Basic and acidic residues" evidence="1">
    <location>
        <begin position="100"/>
        <end position="125"/>
    </location>
</feature>
<evidence type="ECO:0000313" key="2">
    <source>
        <dbReference type="EMBL" id="KVI11382.1"/>
    </source>
</evidence>
<dbReference type="PANTHER" id="PTHR46992:SF1">
    <property type="entry name" value="GYF DOMAIN-CONTAINING PROTEIN"/>
    <property type="match status" value="1"/>
</dbReference>
<dbReference type="Gramene" id="KVI11382">
    <property type="protein sequence ID" value="KVI11382"/>
    <property type="gene ID" value="Ccrd_010208"/>
</dbReference>
<evidence type="ECO:0000313" key="3">
    <source>
        <dbReference type="Proteomes" id="UP000243975"/>
    </source>
</evidence>
<feature type="region of interest" description="Disordered" evidence="1">
    <location>
        <begin position="85"/>
        <end position="142"/>
    </location>
</feature>
<dbReference type="PANTHER" id="PTHR46992">
    <property type="entry name" value="GYF DOMAIN-CONTAINING PROTEIN"/>
    <property type="match status" value="1"/>
</dbReference>
<sequence length="142" mass="16504">MLTMDILYPQSRGLALDGSEDKKDWRKTGIEAESGRRWREKERETGLLGRRERRKTDRHVDVGRDMIDNRAPPFDTWLDVGNRIAGHEAQRNNKWSSRCGPDEIEKETWTKKRTDAEKEDAHGDTQAHASSTRVVFKRDPDS</sequence>
<protein>
    <submittedName>
        <fullName evidence="2">Uncharacterized protein</fullName>
    </submittedName>
</protein>
<organism evidence="2 3">
    <name type="scientific">Cynara cardunculus var. scolymus</name>
    <name type="common">Globe artichoke</name>
    <name type="synonym">Cynara scolymus</name>
    <dbReference type="NCBI Taxonomy" id="59895"/>
    <lineage>
        <taxon>Eukaryota</taxon>
        <taxon>Viridiplantae</taxon>
        <taxon>Streptophyta</taxon>
        <taxon>Embryophyta</taxon>
        <taxon>Tracheophyta</taxon>
        <taxon>Spermatophyta</taxon>
        <taxon>Magnoliopsida</taxon>
        <taxon>eudicotyledons</taxon>
        <taxon>Gunneridae</taxon>
        <taxon>Pentapetalae</taxon>
        <taxon>asterids</taxon>
        <taxon>campanulids</taxon>
        <taxon>Asterales</taxon>
        <taxon>Asteraceae</taxon>
        <taxon>Carduoideae</taxon>
        <taxon>Cardueae</taxon>
        <taxon>Carduinae</taxon>
        <taxon>Cynara</taxon>
    </lineage>
</organism>
<dbReference type="STRING" id="59895.A0A103YLM8"/>
<dbReference type="AlphaFoldDB" id="A0A103YLM8"/>
<evidence type="ECO:0000256" key="1">
    <source>
        <dbReference type="SAM" id="MobiDB-lite"/>
    </source>
</evidence>
<comment type="caution">
    <text evidence="2">The sequence shown here is derived from an EMBL/GenBank/DDBJ whole genome shotgun (WGS) entry which is preliminary data.</text>
</comment>
<gene>
    <name evidence="2" type="ORF">Ccrd_010208</name>
</gene>
<feature type="non-terminal residue" evidence="2">
    <location>
        <position position="142"/>
    </location>
</feature>
<name>A0A103YLM8_CYNCS</name>
<reference evidence="2 3" key="1">
    <citation type="journal article" date="2016" name="Sci. Rep.">
        <title>The genome sequence of the outbreeding globe artichoke constructed de novo incorporating a phase-aware low-pass sequencing strategy of F1 progeny.</title>
        <authorList>
            <person name="Scaglione D."/>
            <person name="Reyes-Chin-Wo S."/>
            <person name="Acquadro A."/>
            <person name="Froenicke L."/>
            <person name="Portis E."/>
            <person name="Beitel C."/>
            <person name="Tirone M."/>
            <person name="Mauro R."/>
            <person name="Lo Monaco A."/>
            <person name="Mauromicale G."/>
            <person name="Faccioli P."/>
            <person name="Cattivelli L."/>
            <person name="Rieseberg L."/>
            <person name="Michelmore R."/>
            <person name="Lanteri S."/>
        </authorList>
    </citation>
    <scope>NUCLEOTIDE SEQUENCE [LARGE SCALE GENOMIC DNA]</scope>
    <source>
        <strain evidence="2">2C</strain>
    </source>
</reference>
<dbReference type="Proteomes" id="UP000243975">
    <property type="component" value="Unassembled WGS sequence"/>
</dbReference>
<dbReference type="EMBL" id="LEKV01000234">
    <property type="protein sequence ID" value="KVI11382.1"/>
    <property type="molecule type" value="Genomic_DNA"/>
</dbReference>